<reference evidence="1 2" key="1">
    <citation type="submission" date="2024-04" db="EMBL/GenBank/DDBJ databases">
        <authorList>
            <person name="Rising A."/>
            <person name="Reimegard J."/>
            <person name="Sonavane S."/>
            <person name="Akerstrom W."/>
            <person name="Nylinder S."/>
            <person name="Hedman E."/>
            <person name="Kallberg Y."/>
        </authorList>
    </citation>
    <scope>NUCLEOTIDE SEQUENCE [LARGE SCALE GENOMIC DNA]</scope>
</reference>
<proteinExistence type="predicted"/>
<dbReference type="EMBL" id="CAXIEN010000126">
    <property type="protein sequence ID" value="CAL1279901.1"/>
    <property type="molecule type" value="Genomic_DNA"/>
</dbReference>
<evidence type="ECO:0000313" key="1">
    <source>
        <dbReference type="EMBL" id="CAL1279901.1"/>
    </source>
</evidence>
<keyword evidence="2" id="KW-1185">Reference proteome</keyword>
<comment type="caution">
    <text evidence="1">The sequence shown here is derived from an EMBL/GenBank/DDBJ whole genome shotgun (WGS) entry which is preliminary data.</text>
</comment>
<evidence type="ECO:0000313" key="2">
    <source>
        <dbReference type="Proteomes" id="UP001497382"/>
    </source>
</evidence>
<organism evidence="1 2">
    <name type="scientific">Larinioides sclopetarius</name>
    <dbReference type="NCBI Taxonomy" id="280406"/>
    <lineage>
        <taxon>Eukaryota</taxon>
        <taxon>Metazoa</taxon>
        <taxon>Ecdysozoa</taxon>
        <taxon>Arthropoda</taxon>
        <taxon>Chelicerata</taxon>
        <taxon>Arachnida</taxon>
        <taxon>Araneae</taxon>
        <taxon>Araneomorphae</taxon>
        <taxon>Entelegynae</taxon>
        <taxon>Araneoidea</taxon>
        <taxon>Araneidae</taxon>
        <taxon>Larinioides</taxon>
    </lineage>
</organism>
<protein>
    <submittedName>
        <fullName evidence="1">Uncharacterized protein</fullName>
    </submittedName>
</protein>
<sequence length="42" mass="4833">MLFITNSTIIIYGSTIFKFEVGSNINIFLTLLRVHQNLCTQK</sequence>
<gene>
    <name evidence="1" type="ORF">LARSCL_LOCUS10659</name>
</gene>
<dbReference type="AlphaFoldDB" id="A0AAV2A7B8"/>
<dbReference type="Proteomes" id="UP001497382">
    <property type="component" value="Unassembled WGS sequence"/>
</dbReference>
<accession>A0AAV2A7B8</accession>
<name>A0AAV2A7B8_9ARAC</name>